<dbReference type="Proteomes" id="UP000188605">
    <property type="component" value="Unassembled WGS sequence"/>
</dbReference>
<proteinExistence type="predicted"/>
<evidence type="ECO:0000313" key="1">
    <source>
        <dbReference type="EMBL" id="ONI39850.1"/>
    </source>
</evidence>
<organism evidence="1 2">
    <name type="scientific">Candidatus Epulonipiscium fishelsonii</name>
    <dbReference type="NCBI Taxonomy" id="77094"/>
    <lineage>
        <taxon>Bacteria</taxon>
        <taxon>Bacillati</taxon>
        <taxon>Bacillota</taxon>
        <taxon>Clostridia</taxon>
        <taxon>Lachnospirales</taxon>
        <taxon>Lachnospiraceae</taxon>
        <taxon>Candidatus Epulonipiscium</taxon>
    </lineage>
</organism>
<reference evidence="1" key="1">
    <citation type="submission" date="2016-08" db="EMBL/GenBank/DDBJ databases">
        <authorList>
            <person name="Ngugi D.K."/>
            <person name="Miyake S."/>
            <person name="Stingl U."/>
        </authorList>
    </citation>
    <scope>NUCLEOTIDE SEQUENCE</scope>
    <source>
        <strain evidence="1">SCG-B11WGA-EpuloA1</strain>
    </source>
</reference>
<dbReference type="EMBL" id="LJDB01000060">
    <property type="protein sequence ID" value="ONI39850.1"/>
    <property type="molecule type" value="Genomic_DNA"/>
</dbReference>
<accession>A0ACC8XB81</accession>
<gene>
    <name evidence="1" type="ORF">AN396_07290</name>
</gene>
<comment type="caution">
    <text evidence="1">The sequence shown here is derived from an EMBL/GenBank/DDBJ whole genome shotgun (WGS) entry which is preliminary data.</text>
</comment>
<keyword evidence="2" id="KW-1185">Reference proteome</keyword>
<evidence type="ECO:0000313" key="2">
    <source>
        <dbReference type="Proteomes" id="UP000188605"/>
    </source>
</evidence>
<sequence length="508" mass="56014">MDYFIGVDLGTSGTKTVLFDEIGKKISSHTIEYDLIQPQNGWAEQNPADWWNATVGTIKEVIKKSDVNPSDIKGLGISGQMHGLVMVDKHGEVLRNSIIWCDGRTGEECKEITETIGKERLIEITANPALTGFTAGKILWVRKHEPELYEQCHQILLPKDYIRYKLTGLYGAEVSDASGTNLLDIAKLEWSKEILDKLNISQDLMPKLANSVDIAGNISEEASKSTGLTVDTIVCYGAGDNASAGIGTGVVSTGKAFTTIGTSGVVFAHSDEPQIDKQGRVHTFCSAVPNKYTIMSCTLSAGLSLKWFRDNFCTSEIEVAKYLGKDSYDIVNEGVEKLPIGADKLIFLPYLMGERSPILDENARGVFFGLSAIHTKYHMIRAIMEGVMYSQKQCLDVINGMGVFPKEMYACGGGAKSEFWRQMMADIYNTEVLTVQNEEGPALGVAILATVACGKYKNVESACEVMIKTKSALESNITNHEAYDKFYKLYIKLYPMLKDSFQELKKIN</sequence>
<name>A0ACC8XB81_9FIRM</name>
<protein>
    <submittedName>
        <fullName evidence="1">Xylulokinase</fullName>
    </submittedName>
</protein>